<keyword evidence="5 8" id="KW-0328">Glycosyltransferase</keyword>
<dbReference type="NCBIfam" id="NF001899">
    <property type="entry name" value="PRK00654.1-2"/>
    <property type="match status" value="1"/>
</dbReference>
<dbReference type="CDD" id="cd03791">
    <property type="entry name" value="GT5_Glycogen_synthase_DULL1-like"/>
    <property type="match status" value="1"/>
</dbReference>
<dbReference type="AlphaFoldDB" id="A0A933NUY3"/>
<sequence>MIDVVSVASEAHPLIKTGGLADVTGALPAALAAHDVTVRTLLPGYPAVMGALEGGRVVAEMPDFFGGFGRLLAGRGGGLDIIAIDAPHLYDRPGNPYVGPDRKDWPDNWKRFAGLSFAAYEIGRGLLENYRPDVLHCHDWQAGLTPAYVAFNAPTRAKTVMTVHNIAFQGRYEWSIFNDLRIDFRAAQENAIEYFGGIGFLKAGLQTADALTTVSPTYALEIKGPAYGMGLEGLLQVRAEHLTGILNGIDIHEWDPMTDLKLVQHYSHNSIEQRAGNRQALAQRFGLDDAPGPMFSVVSRLTWQKGLDMLVEVADDLVAAGGKLIVLGSGDAEIENGLAGAAMRHPGKVGFVRGYDEPLSHLIQGGADVMLVPSRFEPCGLTQLYGLRYGCVPLVSRVGGLADTVIDANEAAVEAGVATGIVFAPATVEALREAIRRTARLYGRDKVWRKMQRRGMKSDVSWELSAEKYAKLYRRLLGMNENADSND</sequence>
<comment type="function">
    <text evidence="2 8">Synthesizes alpha-1,4-glucan chains using ADP-glucose.</text>
</comment>
<dbReference type="EMBL" id="JACRAF010000004">
    <property type="protein sequence ID" value="MBI4920284.1"/>
    <property type="molecule type" value="Genomic_DNA"/>
</dbReference>
<evidence type="ECO:0000256" key="5">
    <source>
        <dbReference type="ARBA" id="ARBA00022676"/>
    </source>
</evidence>
<dbReference type="InterPro" id="IPR013534">
    <property type="entry name" value="Starch_synth_cat_dom"/>
</dbReference>
<feature type="domain" description="Glycosyl transferase family 1" evidence="9">
    <location>
        <begin position="293"/>
        <end position="440"/>
    </location>
</feature>
<organism evidence="11 12">
    <name type="scientific">Devosia nanyangense</name>
    <dbReference type="NCBI Taxonomy" id="1228055"/>
    <lineage>
        <taxon>Bacteria</taxon>
        <taxon>Pseudomonadati</taxon>
        <taxon>Pseudomonadota</taxon>
        <taxon>Alphaproteobacteria</taxon>
        <taxon>Hyphomicrobiales</taxon>
        <taxon>Devosiaceae</taxon>
        <taxon>Devosia</taxon>
    </lineage>
</organism>
<dbReference type="GO" id="GO:0009011">
    <property type="term" value="F:alpha-1,4-glucan glucosyltransferase (ADP-glucose donor) activity"/>
    <property type="evidence" value="ECO:0007669"/>
    <property type="project" value="UniProtKB-UniRule"/>
</dbReference>
<evidence type="ECO:0000256" key="3">
    <source>
        <dbReference type="ARBA" id="ARBA00004964"/>
    </source>
</evidence>
<comment type="caution">
    <text evidence="11">The sequence shown here is derived from an EMBL/GenBank/DDBJ whole genome shotgun (WGS) entry which is preliminary data.</text>
</comment>
<evidence type="ECO:0000313" key="11">
    <source>
        <dbReference type="EMBL" id="MBI4920284.1"/>
    </source>
</evidence>
<proteinExistence type="inferred from homology"/>
<dbReference type="Pfam" id="PF08323">
    <property type="entry name" value="Glyco_transf_5"/>
    <property type="match status" value="1"/>
</dbReference>
<keyword evidence="7 8" id="KW-0320">Glycogen biosynthesis</keyword>
<dbReference type="Proteomes" id="UP000782610">
    <property type="component" value="Unassembled WGS sequence"/>
</dbReference>
<dbReference type="InterPro" id="IPR011835">
    <property type="entry name" value="GS/SS"/>
</dbReference>
<dbReference type="NCBIfam" id="TIGR02095">
    <property type="entry name" value="glgA"/>
    <property type="match status" value="1"/>
</dbReference>
<evidence type="ECO:0000256" key="2">
    <source>
        <dbReference type="ARBA" id="ARBA00002764"/>
    </source>
</evidence>
<evidence type="ECO:0000313" key="12">
    <source>
        <dbReference type="Proteomes" id="UP000782610"/>
    </source>
</evidence>
<feature type="domain" description="Starch synthase catalytic" evidence="10">
    <location>
        <begin position="4"/>
        <end position="236"/>
    </location>
</feature>
<evidence type="ECO:0000256" key="1">
    <source>
        <dbReference type="ARBA" id="ARBA00001478"/>
    </source>
</evidence>
<comment type="catalytic activity">
    <reaction evidence="1 8">
        <text>[(1-&gt;4)-alpha-D-glucosyl](n) + ADP-alpha-D-glucose = [(1-&gt;4)-alpha-D-glucosyl](n+1) + ADP + H(+)</text>
        <dbReference type="Rhea" id="RHEA:18189"/>
        <dbReference type="Rhea" id="RHEA-COMP:9584"/>
        <dbReference type="Rhea" id="RHEA-COMP:9587"/>
        <dbReference type="ChEBI" id="CHEBI:15378"/>
        <dbReference type="ChEBI" id="CHEBI:15444"/>
        <dbReference type="ChEBI" id="CHEBI:57498"/>
        <dbReference type="ChEBI" id="CHEBI:456216"/>
        <dbReference type="EC" id="2.4.1.21"/>
    </reaction>
</comment>
<dbReference type="InterPro" id="IPR001296">
    <property type="entry name" value="Glyco_trans_1"/>
</dbReference>
<evidence type="ECO:0000256" key="6">
    <source>
        <dbReference type="ARBA" id="ARBA00022679"/>
    </source>
</evidence>
<dbReference type="PANTHER" id="PTHR45825:SF11">
    <property type="entry name" value="ALPHA AMYLASE DOMAIN-CONTAINING PROTEIN"/>
    <property type="match status" value="1"/>
</dbReference>
<dbReference type="GO" id="GO:0005829">
    <property type="term" value="C:cytosol"/>
    <property type="evidence" value="ECO:0007669"/>
    <property type="project" value="TreeGrafter"/>
</dbReference>
<dbReference type="EC" id="2.4.1.21" evidence="8"/>
<keyword evidence="6 8" id="KW-0808">Transferase</keyword>
<dbReference type="HAMAP" id="MF_00484">
    <property type="entry name" value="Glycogen_synth"/>
    <property type="match status" value="1"/>
</dbReference>
<dbReference type="Pfam" id="PF00534">
    <property type="entry name" value="Glycos_transf_1"/>
    <property type="match status" value="1"/>
</dbReference>
<name>A0A933NUY3_9HYPH</name>
<accession>A0A933NUY3</accession>
<evidence type="ECO:0000256" key="7">
    <source>
        <dbReference type="ARBA" id="ARBA00023056"/>
    </source>
</evidence>
<feature type="binding site" evidence="8">
    <location>
        <position position="16"/>
    </location>
    <ligand>
        <name>ADP-alpha-D-glucose</name>
        <dbReference type="ChEBI" id="CHEBI:57498"/>
    </ligand>
</feature>
<dbReference type="SUPFAM" id="SSF53756">
    <property type="entry name" value="UDP-Glycosyltransferase/glycogen phosphorylase"/>
    <property type="match status" value="1"/>
</dbReference>
<comment type="pathway">
    <text evidence="3 8">Glycan biosynthesis; glycogen biosynthesis.</text>
</comment>
<comment type="similarity">
    <text evidence="4 8">Belongs to the glycosyltransferase 1 family. Bacterial/plant glycogen synthase subfamily.</text>
</comment>
<protein>
    <recommendedName>
        <fullName evidence="8">Glycogen synthase</fullName>
        <ecNumber evidence="8">2.4.1.21</ecNumber>
    </recommendedName>
    <alternativeName>
        <fullName evidence="8">Starch [bacterial glycogen] synthase</fullName>
    </alternativeName>
</protein>
<dbReference type="GO" id="GO:0004373">
    <property type="term" value="F:alpha-1,4-glucan glucosyltransferase (UDP-glucose donor) activity"/>
    <property type="evidence" value="ECO:0007669"/>
    <property type="project" value="InterPro"/>
</dbReference>
<evidence type="ECO:0000259" key="10">
    <source>
        <dbReference type="Pfam" id="PF08323"/>
    </source>
</evidence>
<dbReference type="GO" id="GO:0005978">
    <property type="term" value="P:glycogen biosynthetic process"/>
    <property type="evidence" value="ECO:0007669"/>
    <property type="project" value="UniProtKB-UniRule"/>
</dbReference>
<evidence type="ECO:0000256" key="8">
    <source>
        <dbReference type="HAMAP-Rule" id="MF_00484"/>
    </source>
</evidence>
<evidence type="ECO:0000256" key="4">
    <source>
        <dbReference type="ARBA" id="ARBA00010281"/>
    </source>
</evidence>
<dbReference type="PANTHER" id="PTHR45825">
    <property type="entry name" value="GRANULE-BOUND STARCH SYNTHASE 1, CHLOROPLASTIC/AMYLOPLASTIC"/>
    <property type="match status" value="1"/>
</dbReference>
<reference evidence="11" key="1">
    <citation type="submission" date="2020-07" db="EMBL/GenBank/DDBJ databases">
        <title>Huge and variable diversity of episymbiotic CPR bacteria and DPANN archaea in groundwater ecosystems.</title>
        <authorList>
            <person name="He C.Y."/>
            <person name="Keren R."/>
            <person name="Whittaker M."/>
            <person name="Farag I.F."/>
            <person name="Doudna J."/>
            <person name="Cate J.H.D."/>
            <person name="Banfield J.F."/>
        </authorList>
    </citation>
    <scope>NUCLEOTIDE SEQUENCE</scope>
    <source>
        <strain evidence="11">NC_groundwater_1586_Pr3_B-0.1um_66_15</strain>
    </source>
</reference>
<dbReference type="Gene3D" id="3.40.50.2000">
    <property type="entry name" value="Glycogen Phosphorylase B"/>
    <property type="match status" value="2"/>
</dbReference>
<gene>
    <name evidence="8 11" type="primary">glgA</name>
    <name evidence="11" type="ORF">HY834_00915</name>
</gene>
<evidence type="ECO:0000259" key="9">
    <source>
        <dbReference type="Pfam" id="PF00534"/>
    </source>
</evidence>